<dbReference type="InterPro" id="IPR022489">
    <property type="entry name" value="PolyP_AMP_Tfrase"/>
</dbReference>
<protein>
    <recommendedName>
        <fullName evidence="1">Polyphosphate kinase-2-related domain-containing protein</fullName>
    </recommendedName>
</protein>
<proteinExistence type="predicted"/>
<reference evidence="2 3" key="1">
    <citation type="journal article" date="2007" name="Photosyn. Res.">
        <title>Complete nucleotide sequence of the freshwater unicellular cyanobacterium Synechococcus elongatus PCC 6301 chromosome: gene content and organization.</title>
        <authorList>
            <person name="Sugita C."/>
            <person name="Ogata K."/>
            <person name="Shikata M."/>
            <person name="Jikuya H."/>
            <person name="Takano J."/>
            <person name="Furumichi M."/>
            <person name="Kanehisa M."/>
            <person name="Omata T."/>
            <person name="Sugiura M."/>
            <person name="Sugita M."/>
        </authorList>
    </citation>
    <scope>NUCLEOTIDE SEQUENCE [LARGE SCALE GENOMIC DNA]</scope>
    <source>
        <strain evidence="3">ATCC 27144 / PCC 6301 / SAUG 1402/1</strain>
    </source>
</reference>
<dbReference type="GO" id="GO:0043751">
    <property type="term" value="F:polyphosphate:AMP phosphotransferase activity"/>
    <property type="evidence" value="ECO:0007669"/>
    <property type="project" value="InterPro"/>
</dbReference>
<name>A0A0H3K888_SYNP6</name>
<dbReference type="InterPro" id="IPR022488">
    <property type="entry name" value="PPK2-related"/>
</dbReference>
<dbReference type="KEGG" id="syc:syc1027_c"/>
<evidence type="ECO:0000313" key="2">
    <source>
        <dbReference type="EMBL" id="BAD79217.1"/>
    </source>
</evidence>
<organism evidence="2 3">
    <name type="scientific">Synechococcus sp. (strain ATCC 27144 / PCC 6301 / SAUG 1402/1)</name>
    <name type="common">Anacystis nidulans</name>
    <dbReference type="NCBI Taxonomy" id="269084"/>
    <lineage>
        <taxon>Bacteria</taxon>
        <taxon>Bacillati</taxon>
        <taxon>Cyanobacteriota</taxon>
        <taxon>Cyanophyceae</taxon>
        <taxon>Synechococcales</taxon>
        <taxon>Synechococcaceae</taxon>
        <taxon>Synechococcus</taxon>
    </lineage>
</organism>
<sequence length="509" mass="59679">MGCGKLRRTVRCCLQMLETLDLSHCLSKEAYQQQVEGLMLDLANLQRQCWQASIPVIVVLEGWAASGKGDYVRSLVEYMDPRGFIVHPVWPPTEQEQQFPFLRRFWLRLPPQGKVGIFYHSWYTRVLEDRLFDRIDPAQVPQTIQQINAFERQLHDDGAVIIKLWMHVSKEKLRKRLKKAAKDELHAWRIRPEDWQQAKHYNQYRQLAEEMLIYSSTGAAPWTLVEADCRRWASIKSLTTLTAALRSRLERAQLQQATTEPQLPAQTKLAPMEPDWLSKVDLTQKLSEVDYHRRLGEAQIDLLKLQRQLDRDRRPVLILFEGWDAAGKGGAIKRLTSQLDPRSFAVHPFSAPNTEEQQQHYLWRFWRRLPARGAIGIFDRSWYGRVLVERIEGFASDREWQRAYGEINEFEAQLVTADYILVKFWLHISADEQLQRFEERKDSPFKQYKLTDEDWRNREQWPLYEVAVNQMLQRTSTAIAPWTIVAGNDKRFARVQVLETVTQAIAAAL</sequence>
<dbReference type="GO" id="GO:0006797">
    <property type="term" value="P:polyphosphate metabolic process"/>
    <property type="evidence" value="ECO:0007669"/>
    <property type="project" value="InterPro"/>
</dbReference>
<dbReference type="eggNOG" id="COG2326">
    <property type="taxonomic scope" value="Bacteria"/>
</dbReference>
<dbReference type="NCBIfam" id="TIGR03708">
    <property type="entry name" value="poly_P_AMP_trns"/>
    <property type="match status" value="1"/>
</dbReference>
<evidence type="ECO:0000313" key="3">
    <source>
        <dbReference type="Proteomes" id="UP000001175"/>
    </source>
</evidence>
<accession>A0A0H3K888</accession>
<dbReference type="Gene3D" id="3.40.50.300">
    <property type="entry name" value="P-loop containing nucleotide triphosphate hydrolases"/>
    <property type="match status" value="2"/>
</dbReference>
<gene>
    <name evidence="2" type="ordered locus">syc1027_c</name>
</gene>
<evidence type="ECO:0000259" key="1">
    <source>
        <dbReference type="Pfam" id="PF03976"/>
    </source>
</evidence>
<dbReference type="SUPFAM" id="SSF52540">
    <property type="entry name" value="P-loop containing nucleoside triphosphate hydrolases"/>
    <property type="match status" value="2"/>
</dbReference>
<dbReference type="PANTHER" id="PTHR34383">
    <property type="entry name" value="POLYPHOSPHATE:AMP PHOSPHOTRANSFERASE-RELATED"/>
    <property type="match status" value="1"/>
</dbReference>
<dbReference type="PANTHER" id="PTHR34383:SF3">
    <property type="entry name" value="POLYPHOSPHATE:AMP PHOSPHOTRANSFERASE"/>
    <property type="match status" value="1"/>
</dbReference>
<feature type="domain" description="Polyphosphate kinase-2-related" evidence="1">
    <location>
        <begin position="286"/>
        <end position="507"/>
    </location>
</feature>
<dbReference type="Proteomes" id="UP000001175">
    <property type="component" value="Chromosome"/>
</dbReference>
<feature type="domain" description="Polyphosphate kinase-2-related" evidence="1">
    <location>
        <begin position="26"/>
        <end position="248"/>
    </location>
</feature>
<dbReference type="InterPro" id="IPR027417">
    <property type="entry name" value="P-loop_NTPase"/>
</dbReference>
<dbReference type="AlphaFoldDB" id="A0A0H3K888"/>
<dbReference type="Pfam" id="PF03976">
    <property type="entry name" value="PPK2"/>
    <property type="match status" value="2"/>
</dbReference>
<dbReference type="EMBL" id="AP008231">
    <property type="protein sequence ID" value="BAD79217.1"/>
    <property type="molecule type" value="Genomic_DNA"/>
</dbReference>